<dbReference type="RefSeq" id="WP_125685569.1">
    <property type="nucleotide sequence ID" value="NZ_JBHSSI010000031.1"/>
</dbReference>
<keyword evidence="4 5" id="KW-0472">Membrane</keyword>
<proteinExistence type="predicted"/>
<feature type="transmembrane region" description="Helical" evidence="5">
    <location>
        <begin position="118"/>
        <end position="139"/>
    </location>
</feature>
<sequence length="191" mass="20906">MLLSLIILAILILGFRRGYRRGLVLQILTTIGYLIVWIVARFGAKPLAAGIGQFVGNLSLDSSVSAVAASQSSSFFLNGLAFSAILTVGYFIVHRVAYGLNKVTWLPVIHQVNSLAGGLINLVIRYVVIFLTLNLLILIPISGFQSSYQSSSVAQWIVKQTPVLSKHVFNWWLTEQKQKTSATGSEERGVL</sequence>
<dbReference type="EMBL" id="JBHSSI010000031">
    <property type="protein sequence ID" value="MFC6260459.1"/>
    <property type="molecule type" value="Genomic_DNA"/>
</dbReference>
<evidence type="ECO:0000256" key="2">
    <source>
        <dbReference type="ARBA" id="ARBA00022692"/>
    </source>
</evidence>
<dbReference type="PANTHER" id="PTHR37306">
    <property type="entry name" value="COLICIN V PRODUCTION PROTEIN"/>
    <property type="match status" value="1"/>
</dbReference>
<dbReference type="Pfam" id="PF02674">
    <property type="entry name" value="Colicin_V"/>
    <property type="match status" value="1"/>
</dbReference>
<organism evidence="6 7">
    <name type="scientific">Levilactobacillus fujinensis</name>
    <dbReference type="NCBI Taxonomy" id="2486024"/>
    <lineage>
        <taxon>Bacteria</taxon>
        <taxon>Bacillati</taxon>
        <taxon>Bacillota</taxon>
        <taxon>Bacilli</taxon>
        <taxon>Lactobacillales</taxon>
        <taxon>Lactobacillaceae</taxon>
        <taxon>Levilactobacillus</taxon>
    </lineage>
</organism>
<feature type="transmembrane region" description="Helical" evidence="5">
    <location>
        <begin position="24"/>
        <end position="44"/>
    </location>
</feature>
<keyword evidence="2 5" id="KW-0812">Transmembrane</keyword>
<evidence type="ECO:0000256" key="3">
    <source>
        <dbReference type="ARBA" id="ARBA00022989"/>
    </source>
</evidence>
<evidence type="ECO:0000313" key="6">
    <source>
        <dbReference type="EMBL" id="MFC6260459.1"/>
    </source>
</evidence>
<gene>
    <name evidence="6" type="ORF">ACFP1C_05805</name>
</gene>
<keyword evidence="3 5" id="KW-1133">Transmembrane helix</keyword>
<reference evidence="7" key="1">
    <citation type="journal article" date="2019" name="Int. J. Syst. Evol. Microbiol.">
        <title>The Global Catalogue of Microorganisms (GCM) 10K type strain sequencing project: providing services to taxonomists for standard genome sequencing and annotation.</title>
        <authorList>
            <consortium name="The Broad Institute Genomics Platform"/>
            <consortium name="The Broad Institute Genome Sequencing Center for Infectious Disease"/>
            <person name="Wu L."/>
            <person name="Ma J."/>
        </authorList>
    </citation>
    <scope>NUCLEOTIDE SEQUENCE [LARGE SCALE GENOMIC DNA]</scope>
    <source>
        <strain evidence="7">CCM 8908</strain>
    </source>
</reference>
<dbReference type="InterPro" id="IPR003825">
    <property type="entry name" value="Colicin-V_CvpA"/>
</dbReference>
<comment type="caution">
    <text evidence="6">The sequence shown here is derived from an EMBL/GenBank/DDBJ whole genome shotgun (WGS) entry which is preliminary data.</text>
</comment>
<evidence type="ECO:0000256" key="1">
    <source>
        <dbReference type="ARBA" id="ARBA00004141"/>
    </source>
</evidence>
<evidence type="ECO:0000256" key="5">
    <source>
        <dbReference type="SAM" id="Phobius"/>
    </source>
</evidence>
<dbReference type="PANTHER" id="PTHR37306:SF1">
    <property type="entry name" value="COLICIN V PRODUCTION PROTEIN"/>
    <property type="match status" value="1"/>
</dbReference>
<evidence type="ECO:0000256" key="4">
    <source>
        <dbReference type="ARBA" id="ARBA00023136"/>
    </source>
</evidence>
<comment type="subcellular location">
    <subcellularLocation>
        <location evidence="1">Membrane</location>
        <topology evidence="1">Multi-pass membrane protein</topology>
    </subcellularLocation>
</comment>
<protein>
    <submittedName>
        <fullName evidence="6">CvpA family protein</fullName>
    </submittedName>
</protein>
<feature type="transmembrane region" description="Helical" evidence="5">
    <location>
        <begin position="75"/>
        <end position="98"/>
    </location>
</feature>
<evidence type="ECO:0000313" key="7">
    <source>
        <dbReference type="Proteomes" id="UP001596283"/>
    </source>
</evidence>
<name>A0ABW1TFQ4_9LACO</name>
<dbReference type="Proteomes" id="UP001596283">
    <property type="component" value="Unassembled WGS sequence"/>
</dbReference>
<keyword evidence="7" id="KW-1185">Reference proteome</keyword>
<accession>A0ABW1TFQ4</accession>